<dbReference type="Proteomes" id="UP000042958">
    <property type="component" value="Unassembled WGS sequence"/>
</dbReference>
<evidence type="ECO:0008006" key="4">
    <source>
        <dbReference type="Google" id="ProtNLM"/>
    </source>
</evidence>
<keyword evidence="1" id="KW-0732">Signal</keyword>
<dbReference type="InterPro" id="IPR012341">
    <property type="entry name" value="6hp_glycosidase-like_sf"/>
</dbReference>
<dbReference type="EMBL" id="CDHK01000002">
    <property type="protein sequence ID" value="CEJ55301.1"/>
    <property type="molecule type" value="Genomic_DNA"/>
</dbReference>
<evidence type="ECO:0000256" key="1">
    <source>
        <dbReference type="SAM" id="SignalP"/>
    </source>
</evidence>
<organism evidence="2 3">
    <name type="scientific">Penicillium brasilianum</name>
    <dbReference type="NCBI Taxonomy" id="104259"/>
    <lineage>
        <taxon>Eukaryota</taxon>
        <taxon>Fungi</taxon>
        <taxon>Dikarya</taxon>
        <taxon>Ascomycota</taxon>
        <taxon>Pezizomycotina</taxon>
        <taxon>Eurotiomycetes</taxon>
        <taxon>Eurotiomycetidae</taxon>
        <taxon>Eurotiales</taxon>
        <taxon>Aspergillaceae</taxon>
        <taxon>Penicillium</taxon>
    </lineage>
</organism>
<feature type="chain" id="PRO_5002522484" description="Six-hairpin glycosidase-like protein" evidence="1">
    <location>
        <begin position="19"/>
        <end position="704"/>
    </location>
</feature>
<dbReference type="SUPFAM" id="SSF48208">
    <property type="entry name" value="Six-hairpin glycosidases"/>
    <property type="match status" value="1"/>
</dbReference>
<accession>A0A0F7TIH5</accession>
<dbReference type="AlphaFoldDB" id="A0A0F7TIH5"/>
<dbReference type="OrthoDB" id="3534988at2759"/>
<reference evidence="3" key="1">
    <citation type="journal article" date="2015" name="Genome Announc.">
        <title>Draft genome sequence of the fungus Penicillium brasilianum MG11.</title>
        <authorList>
            <person name="Horn F."/>
            <person name="Linde J."/>
            <person name="Mattern D.J."/>
            <person name="Walther G."/>
            <person name="Guthke R."/>
            <person name="Brakhage A.A."/>
            <person name="Valiante V."/>
        </authorList>
    </citation>
    <scope>NUCLEOTIDE SEQUENCE [LARGE SCALE GENOMIC DNA]</scope>
    <source>
        <strain evidence="3">MG11</strain>
    </source>
</reference>
<dbReference type="GO" id="GO:0005975">
    <property type="term" value="P:carbohydrate metabolic process"/>
    <property type="evidence" value="ECO:0007669"/>
    <property type="project" value="InterPro"/>
</dbReference>
<feature type="signal peptide" evidence="1">
    <location>
        <begin position="1"/>
        <end position="18"/>
    </location>
</feature>
<keyword evidence="3" id="KW-1185">Reference proteome</keyword>
<sequence>MMQKVLCLCLLLIGTSYAAITCNRRSQIIKSLNVRRNASSSSTPLQVGNGNFAFGADVTGLQTFAPFAIMSTWGWHNFSLPTTARQTLPDDFTGLDWWTHGKLVNYDMPNPAENDISNWLIKNPQRLNLARTGFTFSDANVTEANLQQKTQELDLWSGKISSSFVYNGSSVAVETVADPASDTVAISVESKLFQDGMGIFFDFPYSDLNKFDAPFVGVWNATSNHSTKLTTIDSHSTEIKHTLDENSYYVTINWETPGAMSGPTDGTHRYHFHSKSSRVRMTISFSLEASKKSKELKFIDVKTSSASWWKSYWCKGAFIDLSAAAAFNTSAAELQRRTILSQYLVAVNEASSNPPQESGLVNNGWYGKFHLEMSLWHLAQFARWNHFDLLERSIPSIYERLLPSGIARAKGQGYNGARWGKMTDPTGRSAPGEINALLIWQQPHPMYFAELEYRADPGRTTLAKWDAILTESANFMASFAWWNSTTAVYDLGPPMYPVSENTSPNVTVNPTFELAYWRFGLDIAVHWKQRQGQTAPKLWTRVLENLAPLPIVDGAYAVYEGIPNMWTSNDTTNDHPAMTGIYGLLPPPSTGPPINLTIVQNTAEKVKKLWALEDSYGWDFSMLALNSLRLGNIDQAIAYLIDPIFQFDDAGYPEGGSRVPTPYMPDAASLLLAMAMMAGGWDEAEGAHFPPDWPVEVDGFSPAM</sequence>
<evidence type="ECO:0000313" key="2">
    <source>
        <dbReference type="EMBL" id="CEJ55301.1"/>
    </source>
</evidence>
<name>A0A0F7TIH5_PENBI</name>
<gene>
    <name evidence="2" type="ORF">PMG11_01567</name>
</gene>
<dbReference type="GO" id="GO:0003824">
    <property type="term" value="F:catalytic activity"/>
    <property type="evidence" value="ECO:0007669"/>
    <property type="project" value="UniProtKB-ARBA"/>
</dbReference>
<dbReference type="STRING" id="104259.A0A0F7TIH5"/>
<dbReference type="Gene3D" id="1.50.10.10">
    <property type="match status" value="1"/>
</dbReference>
<dbReference type="InterPro" id="IPR008928">
    <property type="entry name" value="6-hairpin_glycosidase_sf"/>
</dbReference>
<protein>
    <recommendedName>
        <fullName evidence="4">Six-hairpin glycosidase-like protein</fullName>
    </recommendedName>
</protein>
<proteinExistence type="predicted"/>
<evidence type="ECO:0000313" key="3">
    <source>
        <dbReference type="Proteomes" id="UP000042958"/>
    </source>
</evidence>